<evidence type="ECO:0000256" key="3">
    <source>
        <dbReference type="ARBA" id="ARBA00022448"/>
    </source>
</evidence>
<evidence type="ECO:0000256" key="1">
    <source>
        <dbReference type="ARBA" id="ARBA00004651"/>
    </source>
</evidence>
<proteinExistence type="inferred from homology"/>
<protein>
    <submittedName>
        <fullName evidence="9">Membrane protein</fullName>
    </submittedName>
</protein>
<dbReference type="Proteomes" id="UP000032869">
    <property type="component" value="Unassembled WGS sequence"/>
</dbReference>
<evidence type="ECO:0000256" key="5">
    <source>
        <dbReference type="ARBA" id="ARBA00022692"/>
    </source>
</evidence>
<dbReference type="GO" id="GO:0005886">
    <property type="term" value="C:plasma membrane"/>
    <property type="evidence" value="ECO:0007669"/>
    <property type="project" value="UniProtKB-SubCell"/>
</dbReference>
<name>A0A093SRJ4_9GAMM</name>
<dbReference type="AlphaFoldDB" id="A0A093SRJ4"/>
<feature type="transmembrane region" description="Helical" evidence="8">
    <location>
        <begin position="205"/>
        <end position="223"/>
    </location>
</feature>
<feature type="transmembrane region" description="Helical" evidence="8">
    <location>
        <begin position="133"/>
        <end position="156"/>
    </location>
</feature>
<evidence type="ECO:0000256" key="7">
    <source>
        <dbReference type="ARBA" id="ARBA00023136"/>
    </source>
</evidence>
<dbReference type="InterPro" id="IPR038770">
    <property type="entry name" value="Na+/solute_symporter_sf"/>
</dbReference>
<evidence type="ECO:0000256" key="2">
    <source>
        <dbReference type="ARBA" id="ARBA00010145"/>
    </source>
</evidence>
<dbReference type="GO" id="GO:0055085">
    <property type="term" value="P:transmembrane transport"/>
    <property type="evidence" value="ECO:0007669"/>
    <property type="project" value="InterPro"/>
</dbReference>
<dbReference type="InterPro" id="IPR004776">
    <property type="entry name" value="Mem_transp_PIN-like"/>
</dbReference>
<evidence type="ECO:0000313" key="12">
    <source>
        <dbReference type="Proteomes" id="UP000032874"/>
    </source>
</evidence>
<reference evidence="11 12" key="1">
    <citation type="submission" date="2014-08" db="EMBL/GenBank/DDBJ databases">
        <title>Genome sequences of NCPPB Pectobacterium isolates.</title>
        <authorList>
            <person name="Glover R.H."/>
            <person name="Sapp M."/>
            <person name="Elphinstone J."/>
        </authorList>
    </citation>
    <scope>NUCLEOTIDE SEQUENCE [LARGE SCALE GENOMIC DNA]</scope>
    <source>
        <strain evidence="10 11">NCPPB 2793</strain>
        <strain evidence="9 12">NCPPB 2795</strain>
    </source>
</reference>
<feature type="transmembrane region" description="Helical" evidence="8">
    <location>
        <begin position="41"/>
        <end position="60"/>
    </location>
</feature>
<dbReference type="PANTHER" id="PTHR36838">
    <property type="entry name" value="AUXIN EFFLUX CARRIER FAMILY PROTEIN"/>
    <property type="match status" value="1"/>
</dbReference>
<dbReference type="Gene3D" id="1.20.1530.20">
    <property type="match status" value="1"/>
</dbReference>
<keyword evidence="11" id="KW-1185">Reference proteome</keyword>
<evidence type="ECO:0000313" key="9">
    <source>
        <dbReference type="EMBL" id="KFX00614.1"/>
    </source>
</evidence>
<dbReference type="Pfam" id="PF03547">
    <property type="entry name" value="Mem_trans"/>
    <property type="match status" value="1"/>
</dbReference>
<comment type="similarity">
    <text evidence="2">Belongs to the auxin efflux carrier (TC 2.A.69) family.</text>
</comment>
<dbReference type="Proteomes" id="UP000032874">
    <property type="component" value="Unassembled WGS sequence"/>
</dbReference>
<feature type="transmembrane region" description="Helical" evidence="8">
    <location>
        <begin position="264"/>
        <end position="280"/>
    </location>
</feature>
<dbReference type="EMBL" id="JQHM01000017">
    <property type="protein sequence ID" value="KFX00614.1"/>
    <property type="molecule type" value="Genomic_DNA"/>
</dbReference>
<keyword evidence="6 8" id="KW-1133">Transmembrane helix</keyword>
<feature type="transmembrane region" description="Helical" evidence="8">
    <location>
        <begin position="72"/>
        <end position="91"/>
    </location>
</feature>
<evidence type="ECO:0000313" key="10">
    <source>
        <dbReference type="EMBL" id="KFX15514.1"/>
    </source>
</evidence>
<dbReference type="STRING" id="55207.KP22_19415"/>
<keyword evidence="3" id="KW-0813">Transport</keyword>
<dbReference type="EMBL" id="JQHL01000014">
    <property type="protein sequence ID" value="KFX15514.1"/>
    <property type="molecule type" value="Genomic_DNA"/>
</dbReference>
<gene>
    <name evidence="10" type="ORF">JV35_18425</name>
    <name evidence="9" type="ORF">KP22_19415</name>
</gene>
<comment type="caution">
    <text evidence="9">The sequence shown here is derived from an EMBL/GenBank/DDBJ whole genome shotgun (WGS) entry which is preliminary data.</text>
</comment>
<comment type="subcellular location">
    <subcellularLocation>
        <location evidence="1">Cell membrane</location>
        <topology evidence="1">Multi-pass membrane protein</topology>
    </subcellularLocation>
</comment>
<dbReference type="RefSeq" id="WP_012821968.1">
    <property type="nucleotide sequence ID" value="NZ_JAODTE010000003.1"/>
</dbReference>
<feature type="transmembrane region" description="Helical" evidence="8">
    <location>
        <begin position="103"/>
        <end position="127"/>
    </location>
</feature>
<keyword evidence="4" id="KW-1003">Cell membrane</keyword>
<evidence type="ECO:0000313" key="11">
    <source>
        <dbReference type="Proteomes" id="UP000032869"/>
    </source>
</evidence>
<feature type="transmembrane region" description="Helical" evidence="8">
    <location>
        <begin position="12"/>
        <end position="29"/>
    </location>
</feature>
<organism evidence="9 12">
    <name type="scientific">Pectobacterium betavasculorum</name>
    <dbReference type="NCBI Taxonomy" id="55207"/>
    <lineage>
        <taxon>Bacteria</taxon>
        <taxon>Pseudomonadati</taxon>
        <taxon>Pseudomonadota</taxon>
        <taxon>Gammaproteobacteria</taxon>
        <taxon>Enterobacterales</taxon>
        <taxon>Pectobacteriaceae</taxon>
        <taxon>Pectobacterium</taxon>
    </lineage>
</organism>
<keyword evidence="7 8" id="KW-0472">Membrane</keyword>
<sequence>MPAFIVSLWHQIFLSLPLFVLIALGYSLIRYGKWPTTVTDGMTRFVFSVAMPAMLFRLMSDFSKRPVVDARLLIAFFGGCLLVFVLGRIVARKVFHLDGVSGSLFALSGIFSNNVMLGLPIATLMLGEEAIPSVALVVVFNGLILWTLVTVSVEWARNGALSLQGFTKTALGVLKNPLIIGILSGTVFSLTGLPLPSYVDQPLAMLGQIAAPLSLVALGMGLAEYRVRDGWQISTAICTIKLLVQPLVIWGIAVALGLPEMETRAVVLLGSMAVGVNVYLMSRQFDVLGGPVASSLLLSTAMAALTTPLILTLMGVRL</sequence>
<keyword evidence="5 8" id="KW-0812">Transmembrane</keyword>
<dbReference type="OrthoDB" id="3435874at2"/>
<feature type="transmembrane region" description="Helical" evidence="8">
    <location>
        <begin position="235"/>
        <end position="258"/>
    </location>
</feature>
<evidence type="ECO:0000256" key="8">
    <source>
        <dbReference type="SAM" id="Phobius"/>
    </source>
</evidence>
<dbReference type="PANTHER" id="PTHR36838:SF3">
    <property type="entry name" value="TRANSPORTER AUXIN EFFLUX CARRIER EC FAMILY"/>
    <property type="match status" value="1"/>
</dbReference>
<dbReference type="eggNOG" id="COG0679">
    <property type="taxonomic scope" value="Bacteria"/>
</dbReference>
<evidence type="ECO:0000256" key="4">
    <source>
        <dbReference type="ARBA" id="ARBA00022475"/>
    </source>
</evidence>
<feature type="transmembrane region" description="Helical" evidence="8">
    <location>
        <begin position="292"/>
        <end position="316"/>
    </location>
</feature>
<accession>A0A093SRJ4</accession>
<feature type="transmembrane region" description="Helical" evidence="8">
    <location>
        <begin position="177"/>
        <end position="199"/>
    </location>
</feature>
<dbReference type="GeneID" id="45851306"/>
<evidence type="ECO:0000256" key="6">
    <source>
        <dbReference type="ARBA" id="ARBA00022989"/>
    </source>
</evidence>